<sequence length="2011" mass="225081">MAKPSEYLLESFREGWQAAEPDFGRSAQPLAIARHDGQTVLVFKDPGGESLDRILERTSGQRLDLTYCLQIAIGIATALGAMHRNGLIHKDIKPANVLVGEAGNVWLTGFRIASQQPYEQQAPAPPEIIAGTLAYMAPEQTGRMNRSIDTRSDLYSLGITLYQMLTGELPFAATDALEWIHCHIARQPTPPRDRAAVPELLSSLIMKLLAKNAEERYQTASGVESDLRQCLAEWQSHGRIDPFPLGTHDASDRLLIPKKLYGREREIDTLLTTFDRVVTHGAPELVLVSGYSGVGKSSVVNELHKALVPPRGLFASGKFDQYKRDIPYATLAQAVQTLVRQILVKSEEQVSKWRSAIAEAVGSNGQLIVNLIPEVEVLIGKQSPVPDLPPQDAQNRFQLVFRRFLSVFARPEHPLVLFLDDLQWLDTATLELLERLTTDADIRHLMLVGAYRDNEVSPPHPLTRTLESMRNANVRVQEIMLAPLGIDDMDSLVADALHCAPERARSLAQLVHEKTGGNPLFAIQFLTALADEGLLSFDPVAQAWQSDIDGIRAMKYTDNVVDLMAEKLKRLSTTTQEALKHFACLGNVAEVATLTIAQGKSEDELHDALSEAVHAGLIFRHEHAYQFLHDRIQEAAYSLIPENSRAGIHLQIGRTLLAGMTADKLAEHLFDVANQLNRGALKLVDPDEKVLVATIDLSAGRKAKTAAAHKSACVYLASGTDLLDERDWASHYEFTFSLWIERAECELLSGNFEKAEQLIDELLQRDMPKVDQAAVYCLKVRYHITKSENQQAVTDALTGLRLFGIDIPAHPSWEEVEVEYETFWQILDGRPIESLIDLPLMTDPKMKAVMLLFSVMTAPAYFTDFGLWCIQLCRMVKTGIQHGTSDASAHAFAYWGVVIAGAFHRYHDAHRFAKLAYDLVNKHGFVAYQAKIGFALGTVAFWTQPSASAIDFARMTFRGAIEMGDLTFACYGMIQSVTGLLLQNAPLDAVWRESEIALDLARKANYGDAADIIVNHQRFIATMLGRTTTFSTFSDAQFDEATFEAQLTADRMPLMIAWYWILKLKARFLSGDYTEALAASDRVKPLLLAAAAQITLLDYFYYAALTIAACYENASVDLQNAWRELLTAHLEQLGEWAENYPPTFADKYALVSAEIARLEKRDPDAMRLYEQAIRVARDHGFIQNEGLAYEVAAQFYSARSFETIAHAYLCNARNCYDRWGAVGKVKQLDARYPHLHDPRGSASLAATIGVRVAQLDVETVVKASQALSSEIVLSKLIENLMRTALEHAGAERCLLILLRADEPIIEAEAATVHGIVKATVRHRAITSRDLPESVLNYVIRTRERVVLDDASVRNLYSEDEYIQLRRPRSVLCLPVVKQTKLVGALFLENNLTPRAFTSDRVAVLELLASQAAISLENANLYSDLQRKEAFLAEAQSISRTGSFGWVLPSENIYWSEETYNILEYDRETKPTVESVFQRVHPDDRVRVQQTLDRAVKESADFDLEHRLLMPNGRVKHVHVLARALKITADTLEFVGAVTDVTERALADEKIRQSERELRQRLDLSPQHLAEFGPNGSRLFSNQAALDYYGLTLEEWQMADVYRLLHPRDAERYASEVPNKFNIGSPFEIELRLRRRDNQFRWFLFRFNPMVNEQGRITRWHAAGSDIEDRKETEQRLRNENVALREEIDKASMFEEIVGTSPVLQTVLSRVSKVAPSDSSVLITGETGTGKELVARAIHRRSRRVSRAFVSVNCAAIPRDLIASELFGHEKGAFTGATQRRVGRFELAHGGTIFLDEVGELPAETQIALLRVLQEREFERVGGTGSIQADVRVIAATNRDLDAAVASGTFRRDLFYRLNVFPIEMPSLRERQGDIPLLVEYFIDRYARKAGKSFQSVNKKSLDLLRSYQWPGNIRELQNVIERSVIVCDTSNFLVDESWLSRQSVGSEPANSLELSQVLATQEKDMIETALRQSGGRVYGPSGAAAKLAIPGSTLASKIKLLKISKNRFKET</sequence>
<proteinExistence type="predicted"/>
<evidence type="ECO:0000313" key="10">
    <source>
        <dbReference type="EMBL" id="RZU35190.1"/>
    </source>
</evidence>
<dbReference type="SMART" id="SM00220">
    <property type="entry name" value="S_TKc"/>
    <property type="match status" value="1"/>
</dbReference>
<evidence type="ECO:0000259" key="9">
    <source>
        <dbReference type="PROSITE" id="PS50113"/>
    </source>
</evidence>
<dbReference type="InterPro" id="IPR058031">
    <property type="entry name" value="AAA_lid_NorR"/>
</dbReference>
<dbReference type="Pfam" id="PF25601">
    <property type="entry name" value="AAA_lid_14"/>
    <property type="match status" value="1"/>
</dbReference>
<dbReference type="InterPro" id="IPR000719">
    <property type="entry name" value="Prot_kinase_dom"/>
</dbReference>
<keyword evidence="3" id="KW-0805">Transcription regulation</keyword>
<evidence type="ECO:0000259" key="6">
    <source>
        <dbReference type="PROSITE" id="PS50011"/>
    </source>
</evidence>
<dbReference type="InterPro" id="IPR000700">
    <property type="entry name" value="PAS-assoc_C"/>
</dbReference>
<dbReference type="InterPro" id="IPR029016">
    <property type="entry name" value="GAF-like_dom_sf"/>
</dbReference>
<dbReference type="Gene3D" id="1.10.10.60">
    <property type="entry name" value="Homeodomain-like"/>
    <property type="match status" value="1"/>
</dbReference>
<dbReference type="PROSITE" id="PS00675">
    <property type="entry name" value="SIGMA54_INTERACT_1"/>
    <property type="match status" value="1"/>
</dbReference>
<dbReference type="GO" id="GO:0009882">
    <property type="term" value="F:blue light photoreceptor activity"/>
    <property type="evidence" value="ECO:0007669"/>
    <property type="project" value="UniProtKB-ARBA"/>
</dbReference>
<feature type="domain" description="Protein kinase" evidence="6">
    <location>
        <begin position="1"/>
        <end position="240"/>
    </location>
</feature>
<feature type="domain" description="PAC" evidence="9">
    <location>
        <begin position="1626"/>
        <end position="1678"/>
    </location>
</feature>
<dbReference type="PROSITE" id="PS50045">
    <property type="entry name" value="SIGMA54_INTERACT_4"/>
    <property type="match status" value="1"/>
</dbReference>
<dbReference type="CDD" id="cd00009">
    <property type="entry name" value="AAA"/>
    <property type="match status" value="1"/>
</dbReference>
<dbReference type="PROSITE" id="PS00688">
    <property type="entry name" value="SIGMA54_INTERACT_3"/>
    <property type="match status" value="1"/>
</dbReference>
<dbReference type="Proteomes" id="UP000292958">
    <property type="component" value="Unassembled WGS sequence"/>
</dbReference>
<dbReference type="GO" id="GO:0006355">
    <property type="term" value="P:regulation of DNA-templated transcription"/>
    <property type="evidence" value="ECO:0007669"/>
    <property type="project" value="InterPro"/>
</dbReference>
<gene>
    <name evidence="10" type="ORF">BDD14_5949</name>
</gene>
<dbReference type="PROSITE" id="PS50011">
    <property type="entry name" value="PROTEIN_KINASE_DOM"/>
    <property type="match status" value="1"/>
</dbReference>
<dbReference type="Pfam" id="PF08447">
    <property type="entry name" value="PAS_3"/>
    <property type="match status" value="2"/>
</dbReference>
<dbReference type="PROSITE" id="PS00108">
    <property type="entry name" value="PROTEIN_KINASE_ST"/>
    <property type="match status" value="1"/>
</dbReference>
<dbReference type="Gene3D" id="3.30.450.40">
    <property type="match status" value="1"/>
</dbReference>
<dbReference type="InterPro" id="IPR011009">
    <property type="entry name" value="Kinase-like_dom_sf"/>
</dbReference>
<keyword evidence="4" id="KW-0238">DNA-binding</keyword>
<keyword evidence="1" id="KW-0547">Nucleotide-binding</keyword>
<dbReference type="Pfam" id="PF00069">
    <property type="entry name" value="Pkinase"/>
    <property type="match status" value="1"/>
</dbReference>
<dbReference type="InterPro" id="IPR035965">
    <property type="entry name" value="PAS-like_dom_sf"/>
</dbReference>
<dbReference type="SMART" id="SM00086">
    <property type="entry name" value="PAC"/>
    <property type="match status" value="2"/>
</dbReference>
<feature type="domain" description="PAC" evidence="9">
    <location>
        <begin position="1501"/>
        <end position="1552"/>
    </location>
</feature>
<dbReference type="InterPro" id="IPR025944">
    <property type="entry name" value="Sigma_54_int_dom_CS"/>
</dbReference>
<dbReference type="InterPro" id="IPR003018">
    <property type="entry name" value="GAF"/>
</dbReference>
<dbReference type="PANTHER" id="PTHR43642">
    <property type="entry name" value="HYBRID SIGNAL TRANSDUCTION HISTIDINE KINASE G"/>
    <property type="match status" value="1"/>
</dbReference>
<dbReference type="SUPFAM" id="SSF55785">
    <property type="entry name" value="PYP-like sensor domain (PAS domain)"/>
    <property type="match status" value="2"/>
</dbReference>
<evidence type="ECO:0000256" key="2">
    <source>
        <dbReference type="ARBA" id="ARBA00022840"/>
    </source>
</evidence>
<organism evidence="10 11">
    <name type="scientific">Edaphobacter modestus</name>
    <dbReference type="NCBI Taxonomy" id="388466"/>
    <lineage>
        <taxon>Bacteria</taxon>
        <taxon>Pseudomonadati</taxon>
        <taxon>Acidobacteriota</taxon>
        <taxon>Terriglobia</taxon>
        <taxon>Terriglobales</taxon>
        <taxon>Acidobacteriaceae</taxon>
        <taxon>Edaphobacter</taxon>
    </lineage>
</organism>
<dbReference type="NCBIfam" id="TIGR00229">
    <property type="entry name" value="sensory_box"/>
    <property type="match status" value="1"/>
</dbReference>
<dbReference type="InterPro" id="IPR013655">
    <property type="entry name" value="PAS_fold_3"/>
</dbReference>
<dbReference type="InterPro" id="IPR025662">
    <property type="entry name" value="Sigma_54_int_dom_ATP-bd_1"/>
</dbReference>
<feature type="domain" description="PAS" evidence="8">
    <location>
        <begin position="1553"/>
        <end position="1623"/>
    </location>
</feature>
<dbReference type="RefSeq" id="WP_130424416.1">
    <property type="nucleotide sequence ID" value="NZ_SHKW01000003.1"/>
</dbReference>
<feature type="domain" description="Sigma-54 factor interaction" evidence="7">
    <location>
        <begin position="1696"/>
        <end position="1925"/>
    </location>
</feature>
<dbReference type="SUPFAM" id="SSF52540">
    <property type="entry name" value="P-loop containing nucleoside triphosphate hydrolases"/>
    <property type="match status" value="2"/>
</dbReference>
<dbReference type="InterPro" id="IPR003593">
    <property type="entry name" value="AAA+_ATPase"/>
</dbReference>
<keyword evidence="11" id="KW-1185">Reference proteome</keyword>
<evidence type="ECO:0000259" key="7">
    <source>
        <dbReference type="PROSITE" id="PS50045"/>
    </source>
</evidence>
<dbReference type="GO" id="GO:0004672">
    <property type="term" value="F:protein kinase activity"/>
    <property type="evidence" value="ECO:0007669"/>
    <property type="project" value="InterPro"/>
</dbReference>
<dbReference type="InterPro" id="IPR041664">
    <property type="entry name" value="AAA_16"/>
</dbReference>
<keyword evidence="5" id="KW-0804">Transcription</keyword>
<dbReference type="Gene3D" id="3.30.450.20">
    <property type="entry name" value="PAS domain"/>
    <property type="match status" value="2"/>
</dbReference>
<dbReference type="Pfam" id="PF01590">
    <property type="entry name" value="GAF"/>
    <property type="match status" value="1"/>
</dbReference>
<dbReference type="InterPro" id="IPR008271">
    <property type="entry name" value="Ser/Thr_kinase_AS"/>
</dbReference>
<comment type="caution">
    <text evidence="10">The sequence shown here is derived from an EMBL/GenBank/DDBJ whole genome shotgun (WGS) entry which is preliminary data.</text>
</comment>
<dbReference type="OrthoDB" id="9801841at2"/>
<dbReference type="SMART" id="SM00065">
    <property type="entry name" value="GAF"/>
    <property type="match status" value="1"/>
</dbReference>
<dbReference type="GO" id="GO:0003677">
    <property type="term" value="F:DNA binding"/>
    <property type="evidence" value="ECO:0007669"/>
    <property type="project" value="UniProtKB-KW"/>
</dbReference>
<name>A0A4Q7YDM7_9BACT</name>
<dbReference type="Gene3D" id="3.40.50.300">
    <property type="entry name" value="P-loop containing nucleotide triphosphate hydrolases"/>
    <property type="match status" value="2"/>
</dbReference>
<dbReference type="PROSITE" id="PS50112">
    <property type="entry name" value="PAS"/>
    <property type="match status" value="2"/>
</dbReference>
<dbReference type="SMART" id="SM00382">
    <property type="entry name" value="AAA"/>
    <property type="match status" value="2"/>
</dbReference>
<dbReference type="PROSITE" id="PS50113">
    <property type="entry name" value="PAC"/>
    <property type="match status" value="2"/>
</dbReference>
<dbReference type="FunFam" id="3.40.50.300:FF:000006">
    <property type="entry name" value="DNA-binding transcriptional regulator NtrC"/>
    <property type="match status" value="1"/>
</dbReference>
<dbReference type="SMART" id="SM00091">
    <property type="entry name" value="PAS"/>
    <property type="match status" value="2"/>
</dbReference>
<dbReference type="SUPFAM" id="SSF56112">
    <property type="entry name" value="Protein kinase-like (PK-like)"/>
    <property type="match status" value="1"/>
</dbReference>
<dbReference type="PROSITE" id="PS00676">
    <property type="entry name" value="SIGMA54_INTERACT_2"/>
    <property type="match status" value="1"/>
</dbReference>
<dbReference type="PANTHER" id="PTHR43642:SF1">
    <property type="entry name" value="HYBRID SIGNAL TRANSDUCTION HISTIDINE KINASE G"/>
    <property type="match status" value="1"/>
</dbReference>
<feature type="domain" description="PAS" evidence="8">
    <location>
        <begin position="1452"/>
        <end position="1498"/>
    </location>
</feature>
<dbReference type="InterPro" id="IPR027417">
    <property type="entry name" value="P-loop_NTPase"/>
</dbReference>
<dbReference type="SUPFAM" id="SSF55781">
    <property type="entry name" value="GAF domain-like"/>
    <property type="match status" value="1"/>
</dbReference>
<dbReference type="InterPro" id="IPR000014">
    <property type="entry name" value="PAS"/>
</dbReference>
<accession>A0A4Q7YDM7</accession>
<dbReference type="Gene3D" id="1.10.8.60">
    <property type="match status" value="1"/>
</dbReference>
<dbReference type="InterPro" id="IPR053159">
    <property type="entry name" value="Hybrid_Histidine_Kinase"/>
</dbReference>
<dbReference type="Pfam" id="PF13191">
    <property type="entry name" value="AAA_16"/>
    <property type="match status" value="1"/>
</dbReference>
<dbReference type="EMBL" id="SHKW01000003">
    <property type="protein sequence ID" value="RZU35190.1"/>
    <property type="molecule type" value="Genomic_DNA"/>
</dbReference>
<dbReference type="InterPro" id="IPR001610">
    <property type="entry name" value="PAC"/>
</dbReference>
<dbReference type="CDD" id="cd14014">
    <property type="entry name" value="STKc_PknB_like"/>
    <property type="match status" value="1"/>
</dbReference>
<dbReference type="Gene3D" id="1.10.510.10">
    <property type="entry name" value="Transferase(Phosphotransferase) domain 1"/>
    <property type="match status" value="1"/>
</dbReference>
<protein>
    <submittedName>
        <fullName evidence="10">PAS domain S-box-containing protein</fullName>
    </submittedName>
</protein>
<evidence type="ECO:0000256" key="1">
    <source>
        <dbReference type="ARBA" id="ARBA00022741"/>
    </source>
</evidence>
<keyword evidence="2" id="KW-0067">ATP-binding</keyword>
<dbReference type="Pfam" id="PF00158">
    <property type="entry name" value="Sigma54_activat"/>
    <property type="match status" value="1"/>
</dbReference>
<dbReference type="GO" id="GO:0005524">
    <property type="term" value="F:ATP binding"/>
    <property type="evidence" value="ECO:0007669"/>
    <property type="project" value="UniProtKB-KW"/>
</dbReference>
<evidence type="ECO:0000256" key="5">
    <source>
        <dbReference type="ARBA" id="ARBA00023163"/>
    </source>
</evidence>
<evidence type="ECO:0000313" key="11">
    <source>
        <dbReference type="Proteomes" id="UP000292958"/>
    </source>
</evidence>
<dbReference type="InterPro" id="IPR002078">
    <property type="entry name" value="Sigma_54_int"/>
</dbReference>
<evidence type="ECO:0000259" key="8">
    <source>
        <dbReference type="PROSITE" id="PS50112"/>
    </source>
</evidence>
<evidence type="ECO:0000256" key="3">
    <source>
        <dbReference type="ARBA" id="ARBA00023015"/>
    </source>
</evidence>
<dbReference type="InterPro" id="IPR025943">
    <property type="entry name" value="Sigma_54_int_dom_ATP-bd_2"/>
</dbReference>
<dbReference type="CDD" id="cd00130">
    <property type="entry name" value="PAS"/>
    <property type="match status" value="2"/>
</dbReference>
<reference evidence="10 11" key="1">
    <citation type="submission" date="2019-02" db="EMBL/GenBank/DDBJ databases">
        <title>Genomic Encyclopedia of Archaeal and Bacterial Type Strains, Phase II (KMG-II): from individual species to whole genera.</title>
        <authorList>
            <person name="Goeker M."/>
        </authorList>
    </citation>
    <scope>NUCLEOTIDE SEQUENCE [LARGE SCALE GENOMIC DNA]</scope>
    <source>
        <strain evidence="10 11">DSM 18101</strain>
    </source>
</reference>
<evidence type="ECO:0000256" key="4">
    <source>
        <dbReference type="ARBA" id="ARBA00023125"/>
    </source>
</evidence>